<dbReference type="Proteomes" id="UP000689195">
    <property type="component" value="Unassembled WGS sequence"/>
</dbReference>
<comment type="caution">
    <text evidence="1">The sequence shown here is derived from an EMBL/GenBank/DDBJ whole genome shotgun (WGS) entry which is preliminary data.</text>
</comment>
<protein>
    <submittedName>
        <fullName evidence="1">Uncharacterized protein</fullName>
    </submittedName>
</protein>
<name>A0A8S1Y997_9CILI</name>
<organism evidence="1 2">
    <name type="scientific">Paramecium pentaurelia</name>
    <dbReference type="NCBI Taxonomy" id="43138"/>
    <lineage>
        <taxon>Eukaryota</taxon>
        <taxon>Sar</taxon>
        <taxon>Alveolata</taxon>
        <taxon>Ciliophora</taxon>
        <taxon>Intramacronucleata</taxon>
        <taxon>Oligohymenophorea</taxon>
        <taxon>Peniculida</taxon>
        <taxon>Parameciidae</taxon>
        <taxon>Paramecium</taxon>
    </lineage>
</organism>
<evidence type="ECO:0000313" key="1">
    <source>
        <dbReference type="EMBL" id="CAD8210309.1"/>
    </source>
</evidence>
<accession>A0A8S1Y997</accession>
<dbReference type="EMBL" id="CAJJDO010000158">
    <property type="protein sequence ID" value="CAD8210309.1"/>
    <property type="molecule type" value="Genomic_DNA"/>
</dbReference>
<evidence type="ECO:0000313" key="2">
    <source>
        <dbReference type="Proteomes" id="UP000689195"/>
    </source>
</evidence>
<keyword evidence="2" id="KW-1185">Reference proteome</keyword>
<dbReference type="OrthoDB" id="311225at2759"/>
<dbReference type="AlphaFoldDB" id="A0A8S1Y997"/>
<gene>
    <name evidence="1" type="ORF">PPENT_87.1.T1580111</name>
</gene>
<sequence length="1270" mass="152752">MKIVYILLGYLVNFLNSKCDELIKPSLVTCYSYIQKCSILEGDQEDYQELQHINTQIIKKSIQIPYKDEPILIRIINSLNENKIQDKMMCFLFLNIEYYITCINFDLIFYEEQTNFNELIRIDTKILANEHCDEIFTNEDGSLSLFCIGKFTFKQYSLYLQENVTLIMEHDFTDQIQDGCKKKLLKQKENLYFIIFYQCSKFKIMLIKNNQVKTIFDDQMKYQDIQLSNFSFIDDVQFCEPNDLTFGLILIENDFYLQIYQAYFENSTPSYLLLQHTNRIQKIVIQPRCNIIILVNKLDISNSLTTNPQQTLEIILNQQYSNNNIHFHSNLLFLQNQFELNVQINARINQTYEIWNTSLHFFDFSNLFCQFDQTKKVIQFYQYYPLSAYIKPKLKYLYVIEKINLFRRNATIKCFRISNENNTQKEISKFIELITFHNNCQNKSYMLWNSKNSNYLKNDKYNLYSSEGNIKISIRKYYDFQNNCLQRLYKFHAQSKFELRDIKQNYICFQNESFFYIYDCKENKLSVSVNKDQYNVLESKGGYYFFNKNNNQIIRGVKISPQQLQLFNLKFDEVITSVKEITQSIFLQTNNSYLPLIIIMNSQNNLWKNYLSKNLYQPEPILFYFEFGNSKFIQYLKILAFQNKEIFRCYQFTESVIISMEAFVYSYDYYSIIAIQNQTKSLILTFFNEFELHQMDNYTFQDYQFSYPFKYSIYYQNLAILIEQNNQLNIAIFQYTLSTLQLIEIIATDDYFFKLYPNNLLFSFNKVWRQQFLNQIEVQLETEWPYQKTLTSDFSISLNEESGIELKIQIYNQCFQLYSLKNSSIIPIQKNLNQKLNISDIFYGPITNLTLLKNSNIILNGPFQLQKELQYCNQINSNFCIQKYNYETELKQLIFSVIVLENQNIEVIKTNKYNPFFYVTWIKYQYYLCIQQFKDNLQIQLIECSVEQDNNCNLITNLNENFKISQINVADTIKTGNLIKLKSNDNQAFIFIEGIKFDLQMLPDIIVDILYIEQSNDQYLILQKNMRNSNDLELTIYSINLHQKLLIYSLTITNALQIELKKNGNYYNQQYTIRLVSCKYSGELINIKLFIMYQHFSQFLQLYLDQKKNYIQFEFQKQIRNVITIKSSQHQDFIIEYIDDNILVLQQTTDNMYQFYDLRENRKFYDYFHKSIFFMEIIRLNTTHFIFYNNSLIYLGQIGYELVLQNWDENEQNFELFAQNEISNQLIQLQLHIIKTNQQFKKSILFIFFIFILIQIRQKKSRKRQKNSPQ</sequence>
<proteinExistence type="predicted"/>
<reference evidence="1" key="1">
    <citation type="submission" date="2021-01" db="EMBL/GenBank/DDBJ databases">
        <authorList>
            <consortium name="Genoscope - CEA"/>
            <person name="William W."/>
        </authorList>
    </citation>
    <scope>NUCLEOTIDE SEQUENCE</scope>
</reference>